<organism evidence="2 3">
    <name type="scientific">Erythrobacter mangrovi</name>
    <dbReference type="NCBI Taxonomy" id="2739433"/>
    <lineage>
        <taxon>Bacteria</taxon>
        <taxon>Pseudomonadati</taxon>
        <taxon>Pseudomonadota</taxon>
        <taxon>Alphaproteobacteria</taxon>
        <taxon>Sphingomonadales</taxon>
        <taxon>Erythrobacteraceae</taxon>
        <taxon>Erythrobacter/Porphyrobacter group</taxon>
        <taxon>Erythrobacter</taxon>
    </lineage>
</organism>
<dbReference type="AlphaFoldDB" id="A0A7D4CE42"/>
<dbReference type="Pfam" id="PF19116">
    <property type="entry name" value="DUF5801"/>
    <property type="match status" value="1"/>
</dbReference>
<dbReference type="NCBIfam" id="TIGR03660">
    <property type="entry name" value="T1SS_rpt_143"/>
    <property type="match status" value="1"/>
</dbReference>
<protein>
    <recommendedName>
        <fullName evidence="1">DUF5801 domain-containing protein</fullName>
    </recommendedName>
</protein>
<dbReference type="EMBL" id="CP053921">
    <property type="protein sequence ID" value="QKG72229.1"/>
    <property type="molecule type" value="Genomic_DNA"/>
</dbReference>
<dbReference type="InterPro" id="IPR043824">
    <property type="entry name" value="DUF5801"/>
</dbReference>
<sequence length="766" mass="78781">MFETAASTQTYLTGLGLTSGGVDLFYLVTSDGILAKAGPTGDPVFVVILESDGDWEFQLLGPLDHSDPATEDDITIEFGSLVVATDADGDSVTATGSLAVTVDDDSPVAVAPVAVEVINGASDPTSPIALDIDGTLANNYGGDGAGTVRFLPTLDGMNSGLFSSFQAITYVLDDDQTLRGVAGGETIFTVTLDPATGTYVVDMDGSIDSTQNIEFNPLVSQFVGGNGSWTGFVPIGDSVTSPIDDNSLDLLLTPEINGANGGTINSTANIGGVSQGASVGSGETFRVDFVIDLSGDPADSTQNDYAALANRDHMFDGHYTVNGAQALFKSTTGSTVRFTAFDDPDGNTVVGDGMIDTITGVAITWRGTEWVGGGGETLIIPTSTRTEYTINGHSFWVTLEPSGSVLIEGLEGDPGSSLVGTQVAIFTADGFNSIEYTWVDPRPGDNLNQDTFQIGGFGATTLTTDPVEFSLPVQVVDGDGDISDTGNITITAVTPSEMMATAASEDLSLASFSATFDSSTLQGTELFNTSPSRQTDVRSMGLMSMTAAASGLSYQSMPAPDQTWQFANTDAAGTQFHSWANSGAFSGVVQGANHVNFAQIDGSDTLGSFGGIEAGPRMAMNFDSPLQQGLAQIEDVDRGFAGMEQAHGFEALSDLGLAQALPMADAMAGMEQLLLLANGGVGNGQVNQEVAAEALAQLAQDVGIDNLIDHFASAAGEAPALGAMHSAGVEQLSAFLDLQVGPQHAGGLAVDILHDAAAMADAVSHA</sequence>
<dbReference type="KEGG" id="emv:HQR01_13110"/>
<accession>A0A7D4CE42</accession>
<proteinExistence type="predicted"/>
<dbReference type="RefSeq" id="WP_173215292.1">
    <property type="nucleotide sequence ID" value="NZ_CP053921.1"/>
</dbReference>
<name>A0A7D4CE42_9SPHN</name>
<dbReference type="InterPro" id="IPR019959">
    <property type="entry name" value="T1SS-143_rpt-cont_dom"/>
</dbReference>
<evidence type="ECO:0000313" key="3">
    <source>
        <dbReference type="Proteomes" id="UP000504693"/>
    </source>
</evidence>
<gene>
    <name evidence="2" type="ORF">HQR01_13110</name>
</gene>
<evidence type="ECO:0000259" key="1">
    <source>
        <dbReference type="Pfam" id="PF19116"/>
    </source>
</evidence>
<evidence type="ECO:0000313" key="2">
    <source>
        <dbReference type="EMBL" id="QKG72229.1"/>
    </source>
</evidence>
<keyword evidence="3" id="KW-1185">Reference proteome</keyword>
<dbReference type="Proteomes" id="UP000504693">
    <property type="component" value="Chromosome"/>
</dbReference>
<reference evidence="2 3" key="1">
    <citation type="submission" date="2020-05" db="EMBL/GenBank/DDBJ databases">
        <title>Erythrobacter mangrovi sp. nov., isolated from rhizosphere soil of mangrove plant (Kandelia candel).</title>
        <authorList>
            <person name="Ye Y.H."/>
        </authorList>
    </citation>
    <scope>NUCLEOTIDE SEQUENCE [LARGE SCALE GENOMIC DNA]</scope>
    <source>
        <strain evidence="2 3">EB310</strain>
    </source>
</reference>
<feature type="domain" description="DUF5801" evidence="1">
    <location>
        <begin position="129"/>
        <end position="209"/>
    </location>
</feature>